<accession>A0A381Z2E5</accession>
<gene>
    <name evidence="1" type="ORF">METZ01_LOCUS135857</name>
</gene>
<reference evidence="1" key="1">
    <citation type="submission" date="2018-05" db="EMBL/GenBank/DDBJ databases">
        <authorList>
            <person name="Lanie J.A."/>
            <person name="Ng W.-L."/>
            <person name="Kazmierczak K.M."/>
            <person name="Andrzejewski T.M."/>
            <person name="Davidsen T.M."/>
            <person name="Wayne K.J."/>
            <person name="Tettelin H."/>
            <person name="Glass J.I."/>
            <person name="Rusch D."/>
            <person name="Podicherti R."/>
            <person name="Tsui H.-C.T."/>
            <person name="Winkler M.E."/>
        </authorList>
    </citation>
    <scope>NUCLEOTIDE SEQUENCE</scope>
</reference>
<protein>
    <submittedName>
        <fullName evidence="1">Uncharacterized protein</fullName>
    </submittedName>
</protein>
<proteinExistence type="predicted"/>
<organism evidence="1">
    <name type="scientific">marine metagenome</name>
    <dbReference type="NCBI Taxonomy" id="408172"/>
    <lineage>
        <taxon>unclassified sequences</taxon>
        <taxon>metagenomes</taxon>
        <taxon>ecological metagenomes</taxon>
    </lineage>
</organism>
<dbReference type="EMBL" id="UINC01019583">
    <property type="protein sequence ID" value="SVA83003.1"/>
    <property type="molecule type" value="Genomic_DNA"/>
</dbReference>
<name>A0A381Z2E5_9ZZZZ</name>
<sequence length="27" mass="3243">MDHLSIIRVSFMQILLIIHIRQVNVRP</sequence>
<dbReference type="AlphaFoldDB" id="A0A381Z2E5"/>
<evidence type="ECO:0000313" key="1">
    <source>
        <dbReference type="EMBL" id="SVA83003.1"/>
    </source>
</evidence>